<feature type="compositionally biased region" description="Polar residues" evidence="6">
    <location>
        <begin position="402"/>
        <end position="417"/>
    </location>
</feature>
<dbReference type="InterPro" id="IPR002398">
    <property type="entry name" value="Pept_C14"/>
</dbReference>
<dbReference type="InterPro" id="IPR001309">
    <property type="entry name" value="Pept_C14_p20"/>
</dbReference>
<dbReference type="InterPro" id="IPR029030">
    <property type="entry name" value="Caspase-like_dom_sf"/>
</dbReference>
<dbReference type="OrthoDB" id="6061720at2759"/>
<feature type="domain" description="Caspase family p20" evidence="8">
    <location>
        <begin position="572"/>
        <end position="703"/>
    </location>
</feature>
<dbReference type="InterPro" id="IPR011600">
    <property type="entry name" value="Pept_C14_caspase"/>
</dbReference>
<dbReference type="InterPro" id="IPR015917">
    <property type="entry name" value="Pept_C14A"/>
</dbReference>
<dbReference type="GO" id="GO:0006508">
    <property type="term" value="P:proteolysis"/>
    <property type="evidence" value="ECO:0007669"/>
    <property type="project" value="UniProtKB-KW"/>
</dbReference>
<evidence type="ECO:0000313" key="10">
    <source>
        <dbReference type="Proteomes" id="UP000507470"/>
    </source>
</evidence>
<evidence type="ECO:0000259" key="7">
    <source>
        <dbReference type="PROSITE" id="PS50207"/>
    </source>
</evidence>
<evidence type="ECO:0000256" key="4">
    <source>
        <dbReference type="ARBA" id="ARBA00022801"/>
    </source>
</evidence>
<protein>
    <submittedName>
        <fullName evidence="9">CASP8</fullName>
        <ecNumber evidence="9">3.4.22.61</ecNumber>
    </submittedName>
</protein>
<name>A0A6J8BGA2_MYTCO</name>
<dbReference type="AlphaFoldDB" id="A0A6J8BGA2"/>
<proteinExistence type="inferred from homology"/>
<feature type="region of interest" description="Disordered" evidence="6">
    <location>
        <begin position="162"/>
        <end position="491"/>
    </location>
</feature>
<evidence type="ECO:0000313" key="9">
    <source>
        <dbReference type="EMBL" id="CAC5382703.1"/>
    </source>
</evidence>
<evidence type="ECO:0000256" key="5">
    <source>
        <dbReference type="RuleBase" id="RU003971"/>
    </source>
</evidence>
<dbReference type="EC" id="3.4.22.61" evidence="9"/>
<dbReference type="Gene3D" id="3.40.50.1460">
    <property type="match status" value="1"/>
</dbReference>
<accession>A0A6J8BGA2</accession>
<dbReference type="InterPro" id="IPR002138">
    <property type="entry name" value="Pept_C14_p10"/>
</dbReference>
<feature type="compositionally biased region" description="Polar residues" evidence="6">
    <location>
        <begin position="376"/>
        <end position="385"/>
    </location>
</feature>
<organism evidence="9 10">
    <name type="scientific">Mytilus coruscus</name>
    <name type="common">Sea mussel</name>
    <dbReference type="NCBI Taxonomy" id="42192"/>
    <lineage>
        <taxon>Eukaryota</taxon>
        <taxon>Metazoa</taxon>
        <taxon>Spiralia</taxon>
        <taxon>Lophotrochozoa</taxon>
        <taxon>Mollusca</taxon>
        <taxon>Bivalvia</taxon>
        <taxon>Autobranchia</taxon>
        <taxon>Pteriomorphia</taxon>
        <taxon>Mytilida</taxon>
        <taxon>Mytiloidea</taxon>
        <taxon>Mytilidae</taxon>
        <taxon>Mytilinae</taxon>
        <taxon>Mytilus</taxon>
    </lineage>
</organism>
<dbReference type="Pfam" id="PF00656">
    <property type="entry name" value="Peptidase_C14"/>
    <property type="match status" value="1"/>
</dbReference>
<keyword evidence="4 9" id="KW-0378">Hydrolase</keyword>
<comment type="similarity">
    <text evidence="1 5">Belongs to the peptidase C14A family.</text>
</comment>
<dbReference type="EMBL" id="CACVKT020003253">
    <property type="protein sequence ID" value="CAC5382703.1"/>
    <property type="molecule type" value="Genomic_DNA"/>
</dbReference>
<feature type="compositionally biased region" description="Polar residues" evidence="6">
    <location>
        <begin position="233"/>
        <end position="262"/>
    </location>
</feature>
<reference evidence="9 10" key="1">
    <citation type="submission" date="2020-06" db="EMBL/GenBank/DDBJ databases">
        <authorList>
            <person name="Li R."/>
            <person name="Bekaert M."/>
        </authorList>
    </citation>
    <scope>NUCLEOTIDE SEQUENCE [LARGE SCALE GENOMIC DNA]</scope>
    <source>
        <strain evidence="10">wild</strain>
    </source>
</reference>
<evidence type="ECO:0000259" key="8">
    <source>
        <dbReference type="PROSITE" id="PS50208"/>
    </source>
</evidence>
<feature type="compositionally biased region" description="Polar residues" evidence="6">
    <location>
        <begin position="96"/>
        <end position="135"/>
    </location>
</feature>
<dbReference type="PRINTS" id="PR00376">
    <property type="entry name" value="IL1BCENZYME"/>
</dbReference>
<keyword evidence="2" id="KW-0645">Protease</keyword>
<dbReference type="CDD" id="cd00032">
    <property type="entry name" value="CASc"/>
    <property type="match status" value="1"/>
</dbReference>
<feature type="domain" description="Caspase family p10" evidence="7">
    <location>
        <begin position="734"/>
        <end position="816"/>
    </location>
</feature>
<feature type="compositionally biased region" description="Polar residues" evidence="6">
    <location>
        <begin position="271"/>
        <end position="282"/>
    </location>
</feature>
<evidence type="ECO:0000256" key="1">
    <source>
        <dbReference type="ARBA" id="ARBA00010134"/>
    </source>
</evidence>
<keyword evidence="3" id="KW-0053">Apoptosis</keyword>
<dbReference type="SMART" id="SM00115">
    <property type="entry name" value="CASc"/>
    <property type="match status" value="1"/>
</dbReference>
<evidence type="ECO:0000256" key="2">
    <source>
        <dbReference type="ARBA" id="ARBA00022670"/>
    </source>
</evidence>
<dbReference type="GO" id="GO:0006915">
    <property type="term" value="P:apoptotic process"/>
    <property type="evidence" value="ECO:0007669"/>
    <property type="project" value="UniProtKB-KW"/>
</dbReference>
<gene>
    <name evidence="9" type="ORF">MCOR_18505</name>
</gene>
<feature type="compositionally biased region" description="Polar residues" evidence="6">
    <location>
        <begin position="298"/>
        <end position="347"/>
    </location>
</feature>
<dbReference type="PANTHER" id="PTHR47901:SF8">
    <property type="entry name" value="CASPASE-3"/>
    <property type="match status" value="1"/>
</dbReference>
<dbReference type="GO" id="GO:0004197">
    <property type="term" value="F:cysteine-type endopeptidase activity"/>
    <property type="evidence" value="ECO:0007669"/>
    <property type="project" value="InterPro"/>
</dbReference>
<dbReference type="PROSITE" id="PS50208">
    <property type="entry name" value="CASPASE_P20"/>
    <property type="match status" value="1"/>
</dbReference>
<dbReference type="PROSITE" id="PS50207">
    <property type="entry name" value="CASPASE_P10"/>
    <property type="match status" value="1"/>
</dbReference>
<sequence>MALKLNIQKTTAMIKPTPSKNEPHLSKSQQRINKNDHSKSVQKLGKYGSMQNSNHGTGDEQKPGQRQNNGQTSKMPNTMSKFQVISSKSDGRDGKATNNISKSMPTGQMKSIQGLQNVVPPGQTSKIKNNLSKSQIIPPKNKQMDITTNNLVKSMPVAQLNNIKGRQDLDKKSQQKSLNRPQPDGQVSKNQTAQNSTTKTESIQTQGQTNGMHPFNLQKSVQVRQKSDDAQKYQRNLPNNSQTSNQKSLQPFKQPNTVNKGQKNPDKAGNLVSNKMTSQPNTQKSVNQQNRVQQNSQILAKQSHSFPKVTQNAEKTGNQQNNSQKVQLRQQKQGNQATNLQKAQTDTPKPANKPNKSQPNEQIKGNPADMVKKSMESGQNSGKQQNDIKKGMNPLKPANIGKSIQNYGNTGRSNQNAIDAGKPAQNTKKSSQNAGISGKPDKTTSNTGRSSQIAGNTGKPQNTGKMTRGPGDKDKKKKKQLERRNNPVRPQIIEYPAGVTTIALPELQVLLDEIEEMRGDRNYSALVEFLSQLLQKVQNLETGNYSRTEIELFVRQFQDYNEGFQYRMDSKSRGHALILTNYEFYQVPGDPWSYDFKDRPGAEIDADKMENLLIEMGYLVTRRDNLKHWEMEWEMKLMTETDHRKFDSFICIISSHGNVNQVYGCDGLRVILNKQIRRFRSGKCPSLTGKPKLFFLQSCQAEEDDQNFTSESIVPTDAKPKPGELGKSRFLINDVDFLVGYSTLPGYLSYRHEQTGSWYLNALYENLKENSKQYDIVTILEDVNFDVSCKKDQYNYLDSNQVSMFSSTLRGPLFFQ</sequence>
<dbReference type="Proteomes" id="UP000507470">
    <property type="component" value="Unassembled WGS sequence"/>
</dbReference>
<feature type="compositionally biased region" description="Low complexity" evidence="6">
    <location>
        <begin position="283"/>
        <end position="297"/>
    </location>
</feature>
<feature type="region of interest" description="Disordered" evidence="6">
    <location>
        <begin position="1"/>
        <end position="144"/>
    </location>
</feature>
<feature type="compositionally biased region" description="Polar residues" evidence="6">
    <location>
        <begin position="443"/>
        <end position="465"/>
    </location>
</feature>
<dbReference type="PANTHER" id="PTHR47901">
    <property type="entry name" value="CASPASE RECRUITMENT DOMAIN-CONTAINING PROTEIN 18"/>
    <property type="match status" value="1"/>
</dbReference>
<keyword evidence="10" id="KW-1185">Reference proteome</keyword>
<feature type="compositionally biased region" description="Polar residues" evidence="6">
    <location>
        <begin position="175"/>
        <end position="224"/>
    </location>
</feature>
<feature type="compositionally biased region" description="Polar residues" evidence="6">
    <location>
        <begin position="64"/>
        <end position="88"/>
    </location>
</feature>
<dbReference type="SUPFAM" id="SSF52129">
    <property type="entry name" value="Caspase-like"/>
    <property type="match status" value="1"/>
</dbReference>
<evidence type="ECO:0000256" key="6">
    <source>
        <dbReference type="SAM" id="MobiDB-lite"/>
    </source>
</evidence>
<feature type="compositionally biased region" description="Polar residues" evidence="6">
    <location>
        <begin position="354"/>
        <end position="363"/>
    </location>
</feature>
<evidence type="ECO:0000256" key="3">
    <source>
        <dbReference type="ARBA" id="ARBA00022703"/>
    </source>
</evidence>
<feature type="compositionally biased region" description="Polar residues" evidence="6">
    <location>
        <begin position="424"/>
        <end position="435"/>
    </location>
</feature>